<keyword evidence="7" id="KW-1185">Reference proteome</keyword>
<dbReference type="Gene3D" id="3.40.50.300">
    <property type="entry name" value="P-loop containing nucleotide triphosphate hydrolases"/>
    <property type="match status" value="1"/>
</dbReference>
<dbReference type="Pfam" id="PF00071">
    <property type="entry name" value="Ras"/>
    <property type="match status" value="1"/>
</dbReference>
<sequence length="835" mass="96434">MVRLARVLVCGAKKVGKTAILSQIANGINLVGQPYCPTTEDTYFLEVCTEKSTDMLILLDTAGLDDLEPLPKKNKFQAADAVILVCSVDQPYSTAFLDVVNEQVRSIAKDRKEAIRFFLIVNVFPFLVFLNKIDLNIDGQFSNDISTVANWCKKEKVRFFQVDASNVNVLVEPFKFLAGKLFSTTNSRYQRRLKKRSLAQLFCLIFDWKSTRKQADLSSDQPDSASKCPIVSTLPFSYSGLRWRVVLPENSDAYFDPLLTLHEPGANVRCVLDFGFTLINQDSFTQNESYQLSRCRFDKNFYSQGKRCFIAYSDLRRRKFLNSARQCLIELKLNNAETIFEDYLKLITHDTGQVSTRNKLDYQCYNTLPFCVFCPNMDDTNLFSKHMIQLNRCSSSNLLCKLRYCISIGEGDERAFKFAFQDEIFGFNGTGEGIYFTENYQKYVKKNELKITIKLYHFSYVCQLKLGVPSLNNPLHSICYDQDKRPWHVVTRYSQNCNTMKVSVIFVGSLQIPKNYCRLVTWSFCIVPAKQEMQNQDINFSENPISVCYFPQNDPGISFFTSLSKQMLRSKNNPWIDSSDGKITSYLEWHSSYLIAVPAFQSMESAMQKQVEQMRREVKALQDENLNLEKELHRYHMMIAHLCNRKPNDIVKSRSVSSTSRGEQQTVLTNCMKKEKDKQHSEFESKMPPTRESRRFSCVDFRDSKASTFIRRSSMQNAKLPKTYRTRLESVDDAHSIASSSYLLRRRSPDFRNKHRDSFTTMNTIPHDNVSIVSTSKPNTVERQSNYSKMRQARPKLGYHNSSDYSIYPNSTPTSQFAHRQRAKSFSHAFPYLPQ</sequence>
<dbReference type="GO" id="GO:0005525">
    <property type="term" value="F:GTP binding"/>
    <property type="evidence" value="ECO:0007669"/>
    <property type="project" value="UniProtKB-KW"/>
</dbReference>
<dbReference type="SUPFAM" id="SSF52540">
    <property type="entry name" value="P-loop containing nucleoside triphosphate hydrolases"/>
    <property type="match status" value="1"/>
</dbReference>
<evidence type="ECO:0000313" key="6">
    <source>
        <dbReference type="EMBL" id="KRY27798.1"/>
    </source>
</evidence>
<gene>
    <name evidence="6" type="primary">NKIRAS1</name>
    <name evidence="6" type="ORF">T01_16153</name>
</gene>
<dbReference type="PANTHER" id="PTHR46152:SF3">
    <property type="entry name" value="NF-KAPPA-B INHIBITOR-INTERACTING RAS-LIKE PROTEIN"/>
    <property type="match status" value="1"/>
</dbReference>
<dbReference type="EMBL" id="JYDH01000234">
    <property type="protein sequence ID" value="KRY27798.1"/>
    <property type="molecule type" value="Genomic_DNA"/>
</dbReference>
<dbReference type="PANTHER" id="PTHR46152">
    <property type="entry name" value="NF-KAPPA-B INHIBITOR-INTERACTING RAS-LIKE PROTEIN"/>
    <property type="match status" value="1"/>
</dbReference>
<evidence type="ECO:0000256" key="1">
    <source>
        <dbReference type="ARBA" id="ARBA00008094"/>
    </source>
</evidence>
<evidence type="ECO:0000256" key="5">
    <source>
        <dbReference type="SAM" id="MobiDB-lite"/>
    </source>
</evidence>
<keyword evidence="4" id="KW-0175">Coiled coil</keyword>
<dbReference type="GO" id="GO:0032484">
    <property type="term" value="P:Ral protein signal transduction"/>
    <property type="evidence" value="ECO:0007669"/>
    <property type="project" value="TreeGrafter"/>
</dbReference>
<comment type="caution">
    <text evidence="6">The sequence shown here is derived from an EMBL/GenBank/DDBJ whole genome shotgun (WGS) entry which is preliminary data.</text>
</comment>
<dbReference type="InterPro" id="IPR001806">
    <property type="entry name" value="Small_GTPase"/>
</dbReference>
<dbReference type="SMART" id="SM00173">
    <property type="entry name" value="RAS"/>
    <property type="match status" value="1"/>
</dbReference>
<dbReference type="InterPro" id="IPR027417">
    <property type="entry name" value="P-loop_NTPase"/>
</dbReference>
<feature type="compositionally biased region" description="Polar residues" evidence="5">
    <location>
        <begin position="800"/>
        <end position="818"/>
    </location>
</feature>
<dbReference type="AlphaFoldDB" id="A0A0V1ASQ5"/>
<evidence type="ECO:0000256" key="4">
    <source>
        <dbReference type="SAM" id="Coils"/>
    </source>
</evidence>
<dbReference type="CDD" id="cd00882">
    <property type="entry name" value="Ras_like_GTPase"/>
    <property type="match status" value="1"/>
</dbReference>
<dbReference type="NCBIfam" id="TIGR00231">
    <property type="entry name" value="small_GTP"/>
    <property type="match status" value="1"/>
</dbReference>
<dbReference type="GO" id="GO:0003924">
    <property type="term" value="F:GTPase activity"/>
    <property type="evidence" value="ECO:0007669"/>
    <property type="project" value="InterPro"/>
</dbReference>
<evidence type="ECO:0000313" key="7">
    <source>
        <dbReference type="Proteomes" id="UP000054776"/>
    </source>
</evidence>
<comment type="similarity">
    <text evidence="1">Belongs to the small GTPase superfamily. Ras family. KappaB-Ras subfamily.</text>
</comment>
<name>A0A0V1ASQ5_TRISP</name>
<dbReference type="Proteomes" id="UP000054776">
    <property type="component" value="Unassembled WGS sequence"/>
</dbReference>
<dbReference type="InParanoid" id="A0A0V1ASQ5"/>
<keyword evidence="2" id="KW-0547">Nucleotide-binding</keyword>
<dbReference type="InterPro" id="IPR005225">
    <property type="entry name" value="Small_GTP-bd"/>
</dbReference>
<dbReference type="OrthoDB" id="10002389at2759"/>
<dbReference type="InterPro" id="IPR042227">
    <property type="entry name" value="KBRS"/>
</dbReference>
<evidence type="ECO:0000256" key="3">
    <source>
        <dbReference type="ARBA" id="ARBA00023134"/>
    </source>
</evidence>
<keyword evidence="3" id="KW-0342">GTP-binding</keyword>
<dbReference type="GO" id="GO:0043124">
    <property type="term" value="P:negative regulation of canonical NF-kappaB signal transduction"/>
    <property type="evidence" value="ECO:0007669"/>
    <property type="project" value="InterPro"/>
</dbReference>
<organism evidence="6 7">
    <name type="scientific">Trichinella spiralis</name>
    <name type="common">Trichina worm</name>
    <dbReference type="NCBI Taxonomy" id="6334"/>
    <lineage>
        <taxon>Eukaryota</taxon>
        <taxon>Metazoa</taxon>
        <taxon>Ecdysozoa</taxon>
        <taxon>Nematoda</taxon>
        <taxon>Enoplea</taxon>
        <taxon>Dorylaimia</taxon>
        <taxon>Trichinellida</taxon>
        <taxon>Trichinellidae</taxon>
        <taxon>Trichinella</taxon>
    </lineage>
</organism>
<dbReference type="GO" id="GO:0032794">
    <property type="term" value="F:GTPase activating protein binding"/>
    <property type="evidence" value="ECO:0007669"/>
    <property type="project" value="TreeGrafter"/>
</dbReference>
<protein>
    <submittedName>
        <fullName evidence="6">NF-kappa-B inhibitor-interacting Ras-like protein 1</fullName>
    </submittedName>
</protein>
<proteinExistence type="inferred from homology"/>
<feature type="region of interest" description="Disordered" evidence="5">
    <location>
        <begin position="798"/>
        <end position="820"/>
    </location>
</feature>
<evidence type="ECO:0000256" key="2">
    <source>
        <dbReference type="ARBA" id="ARBA00022741"/>
    </source>
</evidence>
<feature type="coiled-coil region" evidence="4">
    <location>
        <begin position="604"/>
        <end position="638"/>
    </location>
</feature>
<dbReference type="SUPFAM" id="SSF49599">
    <property type="entry name" value="TRAF domain-like"/>
    <property type="match status" value="1"/>
</dbReference>
<accession>A0A0V1ASQ5</accession>
<reference evidence="6 7" key="1">
    <citation type="submission" date="2015-01" db="EMBL/GenBank/DDBJ databases">
        <title>Evolution of Trichinella species and genotypes.</title>
        <authorList>
            <person name="Korhonen P.K."/>
            <person name="Edoardo P."/>
            <person name="Giuseppe L.R."/>
            <person name="Gasser R.B."/>
        </authorList>
    </citation>
    <scope>NUCLEOTIDE SEQUENCE [LARGE SCALE GENOMIC DNA]</scope>
    <source>
        <strain evidence="6">ISS3</strain>
    </source>
</reference>